<reference evidence="2" key="1">
    <citation type="submission" date="2023-08" db="EMBL/GenBank/DDBJ databases">
        <authorList>
            <person name="Chen Y."/>
            <person name="Shah S."/>
            <person name="Dougan E. K."/>
            <person name="Thang M."/>
            <person name="Chan C."/>
        </authorList>
    </citation>
    <scope>NUCLEOTIDE SEQUENCE</scope>
</reference>
<keyword evidence="3" id="KW-1185">Reference proteome</keyword>
<evidence type="ECO:0000256" key="1">
    <source>
        <dbReference type="SAM" id="SignalP"/>
    </source>
</evidence>
<evidence type="ECO:0000313" key="3">
    <source>
        <dbReference type="Proteomes" id="UP001178507"/>
    </source>
</evidence>
<name>A0AA36JHV4_9DINO</name>
<dbReference type="Proteomes" id="UP001178507">
    <property type="component" value="Unassembled WGS sequence"/>
</dbReference>
<comment type="caution">
    <text evidence="2">The sequence shown here is derived from an EMBL/GenBank/DDBJ whole genome shotgun (WGS) entry which is preliminary data.</text>
</comment>
<dbReference type="EMBL" id="CAUJNA010003634">
    <property type="protein sequence ID" value="CAJ1406502.1"/>
    <property type="molecule type" value="Genomic_DNA"/>
</dbReference>
<keyword evidence="1" id="KW-0732">Signal</keyword>
<protein>
    <submittedName>
        <fullName evidence="2">Uncharacterized protein</fullName>
    </submittedName>
</protein>
<sequence>MASMSSTMGAFAVALALVGAPKVVARSCDESVPCGALDLLFSGPGYSATYRNTWPGWYNAGGYVLDAAGVMLSGNDGKREAYDTVGLVGLRFEDSVYGCGLRADLRGCDLTHEKGAFPS</sequence>
<accession>A0AA36JHV4</accession>
<gene>
    <name evidence="2" type="ORF">EVOR1521_LOCUS28454</name>
</gene>
<organism evidence="2 3">
    <name type="scientific">Effrenium voratum</name>
    <dbReference type="NCBI Taxonomy" id="2562239"/>
    <lineage>
        <taxon>Eukaryota</taxon>
        <taxon>Sar</taxon>
        <taxon>Alveolata</taxon>
        <taxon>Dinophyceae</taxon>
        <taxon>Suessiales</taxon>
        <taxon>Symbiodiniaceae</taxon>
        <taxon>Effrenium</taxon>
    </lineage>
</organism>
<proteinExistence type="predicted"/>
<evidence type="ECO:0000313" key="2">
    <source>
        <dbReference type="EMBL" id="CAJ1406502.1"/>
    </source>
</evidence>
<feature type="chain" id="PRO_5041219652" evidence="1">
    <location>
        <begin position="26"/>
        <end position="119"/>
    </location>
</feature>
<feature type="signal peptide" evidence="1">
    <location>
        <begin position="1"/>
        <end position="25"/>
    </location>
</feature>
<dbReference type="AlphaFoldDB" id="A0AA36JHV4"/>